<accession>A0ABD0PVK2</accession>
<proteinExistence type="predicted"/>
<keyword evidence="3" id="KW-1185">Reference proteome</keyword>
<sequence length="211" mass="22691">MSVDAVCDHETLETEKNSQALINDNEKLCESTRKRKEQNDDPVEQTLPSLSNCDKDTKGITYRETPDINDASVKTEPGNGEKALESNSPDAKLGKMTCESTEMSGTNLNVSGNDTPSTDVDMRPESPACKESQLNNSSVCPSLEEPGSSAGPMVEPEPPAPIPEAVDNIKNESEETPMETDDIEGQNSGAEALVPENVVQDDPESEPIQTP</sequence>
<dbReference type="EMBL" id="JAMKFB020000013">
    <property type="protein sequence ID" value="KAL0178063.1"/>
    <property type="molecule type" value="Genomic_DNA"/>
</dbReference>
<reference evidence="2 3" key="1">
    <citation type="submission" date="2024-05" db="EMBL/GenBank/DDBJ databases">
        <title>Genome sequencing and assembly of Indian major carp, Cirrhinus mrigala (Hamilton, 1822).</title>
        <authorList>
            <person name="Mohindra V."/>
            <person name="Chowdhury L.M."/>
            <person name="Lal K."/>
            <person name="Jena J.K."/>
        </authorList>
    </citation>
    <scope>NUCLEOTIDE SEQUENCE [LARGE SCALE GENOMIC DNA]</scope>
    <source>
        <strain evidence="2">CM1030</strain>
        <tissue evidence="2">Blood</tissue>
    </source>
</reference>
<dbReference type="AlphaFoldDB" id="A0ABD0PVK2"/>
<protein>
    <submittedName>
        <fullName evidence="2">Uncharacterized protein</fullName>
    </submittedName>
</protein>
<dbReference type="Proteomes" id="UP001529510">
    <property type="component" value="Unassembled WGS sequence"/>
</dbReference>
<organism evidence="2 3">
    <name type="scientific">Cirrhinus mrigala</name>
    <name type="common">Mrigala</name>
    <dbReference type="NCBI Taxonomy" id="683832"/>
    <lineage>
        <taxon>Eukaryota</taxon>
        <taxon>Metazoa</taxon>
        <taxon>Chordata</taxon>
        <taxon>Craniata</taxon>
        <taxon>Vertebrata</taxon>
        <taxon>Euteleostomi</taxon>
        <taxon>Actinopterygii</taxon>
        <taxon>Neopterygii</taxon>
        <taxon>Teleostei</taxon>
        <taxon>Ostariophysi</taxon>
        <taxon>Cypriniformes</taxon>
        <taxon>Cyprinidae</taxon>
        <taxon>Labeoninae</taxon>
        <taxon>Labeonini</taxon>
        <taxon>Cirrhinus</taxon>
    </lineage>
</organism>
<feature type="non-terminal residue" evidence="2">
    <location>
        <position position="211"/>
    </location>
</feature>
<name>A0ABD0PVK2_CIRMR</name>
<comment type="caution">
    <text evidence="2">The sequence shown here is derived from an EMBL/GenBank/DDBJ whole genome shotgun (WGS) entry which is preliminary data.</text>
</comment>
<gene>
    <name evidence="2" type="ORF">M9458_026957</name>
</gene>
<evidence type="ECO:0000313" key="2">
    <source>
        <dbReference type="EMBL" id="KAL0178063.1"/>
    </source>
</evidence>
<evidence type="ECO:0000256" key="1">
    <source>
        <dbReference type="SAM" id="MobiDB-lite"/>
    </source>
</evidence>
<feature type="compositionally biased region" description="Polar residues" evidence="1">
    <location>
        <begin position="98"/>
        <end position="118"/>
    </location>
</feature>
<evidence type="ECO:0000313" key="3">
    <source>
        <dbReference type="Proteomes" id="UP001529510"/>
    </source>
</evidence>
<feature type="region of interest" description="Disordered" evidence="1">
    <location>
        <begin position="31"/>
        <end position="211"/>
    </location>
</feature>
<feature type="compositionally biased region" description="Acidic residues" evidence="1">
    <location>
        <begin position="174"/>
        <end position="184"/>
    </location>
</feature>